<keyword evidence="1" id="KW-0472">Membrane</keyword>
<protein>
    <submittedName>
        <fullName evidence="2">Uncharacterized protein</fullName>
    </submittedName>
</protein>
<evidence type="ECO:0000313" key="2">
    <source>
        <dbReference type="EMBL" id="GIJ73259.1"/>
    </source>
</evidence>
<evidence type="ECO:0000256" key="1">
    <source>
        <dbReference type="SAM" id="Phobius"/>
    </source>
</evidence>
<gene>
    <name evidence="2" type="ORF">Voc01_081760</name>
</gene>
<accession>A0A8J3ZZX5</accession>
<dbReference type="AlphaFoldDB" id="A0A8J3ZZX5"/>
<reference evidence="2" key="1">
    <citation type="submission" date="2021-01" db="EMBL/GenBank/DDBJ databases">
        <title>Whole genome shotgun sequence of Virgisporangium ochraceum NBRC 16418.</title>
        <authorList>
            <person name="Komaki H."/>
            <person name="Tamura T."/>
        </authorList>
    </citation>
    <scope>NUCLEOTIDE SEQUENCE</scope>
    <source>
        <strain evidence="2">NBRC 16418</strain>
    </source>
</reference>
<dbReference type="EMBL" id="BOPH01000112">
    <property type="protein sequence ID" value="GIJ73259.1"/>
    <property type="molecule type" value="Genomic_DNA"/>
</dbReference>
<dbReference type="Proteomes" id="UP000635606">
    <property type="component" value="Unassembled WGS sequence"/>
</dbReference>
<sequence length="92" mass="9508">MGIGMATLGHLLTIVITVVSLAFRGDLGLFVGFGSQVLLFVACLTLGIVQLTRPVRRGLGLGLLIGWGVGVIVLPVVGVGACIYMLSRIETG</sequence>
<proteinExistence type="predicted"/>
<keyword evidence="1" id="KW-0812">Transmembrane</keyword>
<name>A0A8J3ZZX5_9ACTN</name>
<keyword evidence="1" id="KW-1133">Transmembrane helix</keyword>
<organism evidence="2 3">
    <name type="scientific">Virgisporangium ochraceum</name>
    <dbReference type="NCBI Taxonomy" id="65505"/>
    <lineage>
        <taxon>Bacteria</taxon>
        <taxon>Bacillati</taxon>
        <taxon>Actinomycetota</taxon>
        <taxon>Actinomycetes</taxon>
        <taxon>Micromonosporales</taxon>
        <taxon>Micromonosporaceae</taxon>
        <taxon>Virgisporangium</taxon>
    </lineage>
</organism>
<evidence type="ECO:0000313" key="3">
    <source>
        <dbReference type="Proteomes" id="UP000635606"/>
    </source>
</evidence>
<feature type="transmembrane region" description="Helical" evidence="1">
    <location>
        <begin position="61"/>
        <end position="86"/>
    </location>
</feature>
<comment type="caution">
    <text evidence="2">The sequence shown here is derived from an EMBL/GenBank/DDBJ whole genome shotgun (WGS) entry which is preliminary data.</text>
</comment>
<feature type="transmembrane region" description="Helical" evidence="1">
    <location>
        <begin position="29"/>
        <end position="49"/>
    </location>
</feature>
<feature type="transmembrane region" description="Helical" evidence="1">
    <location>
        <begin position="7"/>
        <end position="23"/>
    </location>
</feature>
<keyword evidence="3" id="KW-1185">Reference proteome</keyword>